<gene>
    <name evidence="1" type="ORF">EV421DRAFT_1914400</name>
</gene>
<evidence type="ECO:0000313" key="1">
    <source>
        <dbReference type="EMBL" id="KAK0429586.1"/>
    </source>
</evidence>
<dbReference type="PANTHER" id="PTHR12121:SF36">
    <property type="entry name" value="ENDONUCLEASE_EXONUCLEASE_PHOSPHATASE DOMAIN-CONTAINING PROTEIN"/>
    <property type="match status" value="1"/>
</dbReference>
<dbReference type="Proteomes" id="UP001175226">
    <property type="component" value="Unassembled WGS sequence"/>
</dbReference>
<dbReference type="PANTHER" id="PTHR12121">
    <property type="entry name" value="CARBON CATABOLITE REPRESSOR PROTEIN 4"/>
    <property type="match status" value="1"/>
</dbReference>
<dbReference type="InterPro" id="IPR050410">
    <property type="entry name" value="CCR4/nocturin_mRNA_transcr"/>
</dbReference>
<keyword evidence="1" id="KW-0378">Hydrolase</keyword>
<name>A0AA39MCC7_9AGAR</name>
<dbReference type="EMBL" id="JAUEPT010000231">
    <property type="protein sequence ID" value="KAK0429586.1"/>
    <property type="molecule type" value="Genomic_DNA"/>
</dbReference>
<dbReference type="GO" id="GO:0000175">
    <property type="term" value="F:3'-5'-RNA exonuclease activity"/>
    <property type="evidence" value="ECO:0007669"/>
    <property type="project" value="TreeGrafter"/>
</dbReference>
<sequence length="358" mass="39464">MRTNPSSLRIATYNLRYASQPDQITVSESISALGNPLAQDTFLALSGEQPWSTRRLHVAEHLLSEVIVIAGIQEALKNDLAQLFRDDWGCIGVGRSDEVEGGEYCPLFYKKSAVKQLSNDTFWLSRVHRRLLVTPGSYFTDTPFKPSKYPGASTFRLCTAASFSLTMGAKTKFTVLNTHLDNRSDKQRRLGASLLLARARYEAVHSHSPVFVIGDFNSLSTGESSGAYDIITGASAPVSIDAPFTAKYNVGNQLPDFKMVDLRSEAPRKRVSNNFATYTGFNKPSDTSVWKRVDFVFGGCNFGWTSEAYKVGSSLSVMELWRAINTRVCRCSHLNGSCGDTIPSYAVPCGSEGYNVRI</sequence>
<dbReference type="AlphaFoldDB" id="A0AA39MCC7"/>
<keyword evidence="1" id="KW-0540">Nuclease</keyword>
<reference evidence="1" key="1">
    <citation type="submission" date="2023-06" db="EMBL/GenBank/DDBJ databases">
        <authorList>
            <consortium name="Lawrence Berkeley National Laboratory"/>
            <person name="Ahrendt S."/>
            <person name="Sahu N."/>
            <person name="Indic B."/>
            <person name="Wong-Bajracharya J."/>
            <person name="Merenyi Z."/>
            <person name="Ke H.-M."/>
            <person name="Monk M."/>
            <person name="Kocsube S."/>
            <person name="Drula E."/>
            <person name="Lipzen A."/>
            <person name="Balint B."/>
            <person name="Henrissat B."/>
            <person name="Andreopoulos B."/>
            <person name="Martin F.M."/>
            <person name="Harder C.B."/>
            <person name="Rigling D."/>
            <person name="Ford K.L."/>
            <person name="Foster G.D."/>
            <person name="Pangilinan J."/>
            <person name="Papanicolaou A."/>
            <person name="Barry K."/>
            <person name="LaButti K."/>
            <person name="Viragh M."/>
            <person name="Koriabine M."/>
            <person name="Yan M."/>
            <person name="Riley R."/>
            <person name="Champramary S."/>
            <person name="Plett K.L."/>
            <person name="Tsai I.J."/>
            <person name="Slot J."/>
            <person name="Sipos G."/>
            <person name="Plett J."/>
            <person name="Nagy L.G."/>
            <person name="Grigoriev I.V."/>
        </authorList>
    </citation>
    <scope>NUCLEOTIDE SEQUENCE</scope>
    <source>
        <strain evidence="1">FPL87.14</strain>
    </source>
</reference>
<dbReference type="SUPFAM" id="SSF56219">
    <property type="entry name" value="DNase I-like"/>
    <property type="match status" value="1"/>
</dbReference>
<dbReference type="InterPro" id="IPR036691">
    <property type="entry name" value="Endo/exonu/phosph_ase_sf"/>
</dbReference>
<dbReference type="Gene3D" id="3.60.10.10">
    <property type="entry name" value="Endonuclease/exonuclease/phosphatase"/>
    <property type="match status" value="1"/>
</dbReference>
<organism evidence="1 2">
    <name type="scientific">Armillaria borealis</name>
    <dbReference type="NCBI Taxonomy" id="47425"/>
    <lineage>
        <taxon>Eukaryota</taxon>
        <taxon>Fungi</taxon>
        <taxon>Dikarya</taxon>
        <taxon>Basidiomycota</taxon>
        <taxon>Agaricomycotina</taxon>
        <taxon>Agaricomycetes</taxon>
        <taxon>Agaricomycetidae</taxon>
        <taxon>Agaricales</taxon>
        <taxon>Marasmiineae</taxon>
        <taxon>Physalacriaceae</taxon>
        <taxon>Armillaria</taxon>
    </lineage>
</organism>
<keyword evidence="2" id="KW-1185">Reference proteome</keyword>
<protein>
    <submittedName>
        <fullName evidence="1">Endonuclease/exonuclease/phosphatase</fullName>
    </submittedName>
</protein>
<comment type="caution">
    <text evidence="1">The sequence shown here is derived from an EMBL/GenBank/DDBJ whole genome shotgun (WGS) entry which is preliminary data.</text>
</comment>
<dbReference type="GO" id="GO:0004519">
    <property type="term" value="F:endonuclease activity"/>
    <property type="evidence" value="ECO:0007669"/>
    <property type="project" value="UniProtKB-KW"/>
</dbReference>
<keyword evidence="1" id="KW-0255">Endonuclease</keyword>
<evidence type="ECO:0000313" key="2">
    <source>
        <dbReference type="Proteomes" id="UP001175226"/>
    </source>
</evidence>
<accession>A0AA39MCC7</accession>
<proteinExistence type="predicted"/>